<sequence length="421" mass="45052">MLVALFSLWNGDGMRDLLSWWGFGAVSLLLLAGAIVLISRDRARAKALVLSWHAVPILAFMALCLMSTAWSDYPAITPVGCFIQLATATVAVGLCLARPPVRLAALFAIMLQATLVISLVFEVAVALSPAGQILPLWTNYSANVPGAYYWSNGLIFEGGRIQGFTANANLLCFQALLAALVTTTLAQAHVITRRLLVPALLLDLLVIALTRSATVIIAAGVVVVGALVIGGLRRFGRRGRIAVLGGSLGFVALVALGSSRIAEPFLRLLGKGDDFTGRLEIWRLVGVLVKDRPILGYGWISYWAPWVDPFRGLVIRDGVQYLQAHNAYLDIQMQLGIPGLLALVAVVGSVVYRALRVALTDRPLAVLPLLLLAALLTQAMAESRLLIEGNWALLVALSVALPLPQAVAARPHDQQILSSAR</sequence>
<feature type="transmembrane region" description="Helical" evidence="5">
    <location>
        <begin position="76"/>
        <end position="96"/>
    </location>
</feature>
<evidence type="ECO:0000256" key="4">
    <source>
        <dbReference type="ARBA" id="ARBA00023136"/>
    </source>
</evidence>
<evidence type="ECO:0000256" key="3">
    <source>
        <dbReference type="ARBA" id="ARBA00022989"/>
    </source>
</evidence>
<comment type="caution">
    <text evidence="7">The sequence shown here is derived from an EMBL/GenBank/DDBJ whole genome shotgun (WGS) entry which is preliminary data.</text>
</comment>
<evidence type="ECO:0000256" key="5">
    <source>
        <dbReference type="SAM" id="Phobius"/>
    </source>
</evidence>
<dbReference type="GO" id="GO:0016874">
    <property type="term" value="F:ligase activity"/>
    <property type="evidence" value="ECO:0007669"/>
    <property type="project" value="UniProtKB-KW"/>
</dbReference>
<keyword evidence="3 5" id="KW-1133">Transmembrane helix</keyword>
<reference evidence="7 8" key="1">
    <citation type="submission" date="2019-03" db="EMBL/GenBank/DDBJ databases">
        <title>Genomic Encyclopedia of Archaeal and Bacterial Type Strains, Phase II (KMG-II): from individual species to whole genera.</title>
        <authorList>
            <person name="Goeker M."/>
        </authorList>
    </citation>
    <scope>NUCLEOTIDE SEQUENCE [LARGE SCALE GENOMIC DNA]</scope>
    <source>
        <strain evidence="7 8">DSM 24782</strain>
    </source>
</reference>
<dbReference type="PANTHER" id="PTHR37422">
    <property type="entry name" value="TEICHURONIC ACID BIOSYNTHESIS PROTEIN TUAE"/>
    <property type="match status" value="1"/>
</dbReference>
<gene>
    <name evidence="7" type="ORF">CLV52_3467</name>
</gene>
<evidence type="ECO:0000256" key="1">
    <source>
        <dbReference type="ARBA" id="ARBA00004141"/>
    </source>
</evidence>
<dbReference type="InterPro" id="IPR051533">
    <property type="entry name" value="WaaL-like"/>
</dbReference>
<keyword evidence="4 5" id="KW-0472">Membrane</keyword>
<feature type="transmembrane region" description="Helical" evidence="5">
    <location>
        <begin position="20"/>
        <end position="38"/>
    </location>
</feature>
<dbReference type="AlphaFoldDB" id="A0A4R7FFL7"/>
<dbReference type="Pfam" id="PF04932">
    <property type="entry name" value="Wzy_C"/>
    <property type="match status" value="1"/>
</dbReference>
<dbReference type="InterPro" id="IPR007016">
    <property type="entry name" value="O-antigen_ligase-rel_domated"/>
</dbReference>
<dbReference type="GO" id="GO:0016020">
    <property type="term" value="C:membrane"/>
    <property type="evidence" value="ECO:0007669"/>
    <property type="project" value="UniProtKB-SubCell"/>
</dbReference>
<feature type="transmembrane region" description="Helical" evidence="5">
    <location>
        <begin position="241"/>
        <end position="262"/>
    </location>
</feature>
<evidence type="ECO:0000313" key="7">
    <source>
        <dbReference type="EMBL" id="TDS74943.1"/>
    </source>
</evidence>
<dbReference type="EMBL" id="SOAM01000004">
    <property type="protein sequence ID" value="TDS74943.1"/>
    <property type="molecule type" value="Genomic_DNA"/>
</dbReference>
<accession>A0A4R7FFL7</accession>
<keyword evidence="8" id="KW-1185">Reference proteome</keyword>
<dbReference type="PANTHER" id="PTHR37422:SF23">
    <property type="entry name" value="TEICHURONIC ACID BIOSYNTHESIS PROTEIN TUAE"/>
    <property type="match status" value="1"/>
</dbReference>
<feature type="transmembrane region" description="Helical" evidence="5">
    <location>
        <begin position="204"/>
        <end position="229"/>
    </location>
</feature>
<feature type="domain" description="O-antigen ligase-related" evidence="6">
    <location>
        <begin position="199"/>
        <end position="343"/>
    </location>
</feature>
<dbReference type="Proteomes" id="UP000295344">
    <property type="component" value="Unassembled WGS sequence"/>
</dbReference>
<proteinExistence type="predicted"/>
<feature type="transmembrane region" description="Helical" evidence="5">
    <location>
        <begin position="331"/>
        <end position="352"/>
    </location>
</feature>
<feature type="transmembrane region" description="Helical" evidence="5">
    <location>
        <begin position="391"/>
        <end position="409"/>
    </location>
</feature>
<evidence type="ECO:0000256" key="2">
    <source>
        <dbReference type="ARBA" id="ARBA00022692"/>
    </source>
</evidence>
<feature type="transmembrane region" description="Helical" evidence="5">
    <location>
        <begin position="364"/>
        <end position="385"/>
    </location>
</feature>
<evidence type="ECO:0000259" key="6">
    <source>
        <dbReference type="Pfam" id="PF04932"/>
    </source>
</evidence>
<name>A0A4R7FFL7_9MICO</name>
<keyword evidence="7" id="KW-0436">Ligase</keyword>
<organism evidence="7 8">
    <name type="scientific">Amnibacterium kyonggiense</name>
    <dbReference type="NCBI Taxonomy" id="595671"/>
    <lineage>
        <taxon>Bacteria</taxon>
        <taxon>Bacillati</taxon>
        <taxon>Actinomycetota</taxon>
        <taxon>Actinomycetes</taxon>
        <taxon>Micrococcales</taxon>
        <taxon>Microbacteriaceae</taxon>
        <taxon>Amnibacterium</taxon>
    </lineage>
</organism>
<keyword evidence="2 5" id="KW-0812">Transmembrane</keyword>
<evidence type="ECO:0000313" key="8">
    <source>
        <dbReference type="Proteomes" id="UP000295344"/>
    </source>
</evidence>
<feature type="transmembrane region" description="Helical" evidence="5">
    <location>
        <begin position="50"/>
        <end position="70"/>
    </location>
</feature>
<comment type="subcellular location">
    <subcellularLocation>
        <location evidence="1">Membrane</location>
        <topology evidence="1">Multi-pass membrane protein</topology>
    </subcellularLocation>
</comment>
<feature type="transmembrane region" description="Helical" evidence="5">
    <location>
        <begin position="103"/>
        <end position="127"/>
    </location>
</feature>
<protein>
    <submittedName>
        <fullName evidence="7">O-antigen ligase-like membrane protein</fullName>
    </submittedName>
</protein>